<keyword evidence="2" id="KW-1185">Reference proteome</keyword>
<reference evidence="1" key="1">
    <citation type="journal article" date="2023" name="bioRxiv">
        <title>Improved chromosome-level genome assembly for marigold (Tagetes erecta).</title>
        <authorList>
            <person name="Jiang F."/>
            <person name="Yuan L."/>
            <person name="Wang S."/>
            <person name="Wang H."/>
            <person name="Xu D."/>
            <person name="Wang A."/>
            <person name="Fan W."/>
        </authorList>
    </citation>
    <scope>NUCLEOTIDE SEQUENCE</scope>
    <source>
        <strain evidence="1">WSJ</strain>
        <tissue evidence="1">Leaf</tissue>
    </source>
</reference>
<gene>
    <name evidence="1" type="ORF">QVD17_30627</name>
</gene>
<organism evidence="1 2">
    <name type="scientific">Tagetes erecta</name>
    <name type="common">African marigold</name>
    <dbReference type="NCBI Taxonomy" id="13708"/>
    <lineage>
        <taxon>Eukaryota</taxon>
        <taxon>Viridiplantae</taxon>
        <taxon>Streptophyta</taxon>
        <taxon>Embryophyta</taxon>
        <taxon>Tracheophyta</taxon>
        <taxon>Spermatophyta</taxon>
        <taxon>Magnoliopsida</taxon>
        <taxon>eudicotyledons</taxon>
        <taxon>Gunneridae</taxon>
        <taxon>Pentapetalae</taxon>
        <taxon>asterids</taxon>
        <taxon>campanulids</taxon>
        <taxon>Asterales</taxon>
        <taxon>Asteraceae</taxon>
        <taxon>Asteroideae</taxon>
        <taxon>Heliantheae alliance</taxon>
        <taxon>Tageteae</taxon>
        <taxon>Tagetes</taxon>
    </lineage>
</organism>
<sequence length="114" mass="11965">MTRFKTVRGAPEGVPAAKADNIMVRRAGMLQMVSEPVVGRCASEDAGPPRGVDWAAPEGVSGAKADNIMVRRAGILQMVSEPVVGRCASEDAGPPRGVDCKIPHRWGGELSTVL</sequence>
<comment type="caution">
    <text evidence="1">The sequence shown here is derived from an EMBL/GenBank/DDBJ whole genome shotgun (WGS) entry which is preliminary data.</text>
</comment>
<evidence type="ECO:0000313" key="2">
    <source>
        <dbReference type="Proteomes" id="UP001229421"/>
    </source>
</evidence>
<protein>
    <submittedName>
        <fullName evidence="1">Uncharacterized protein</fullName>
    </submittedName>
</protein>
<evidence type="ECO:0000313" key="1">
    <source>
        <dbReference type="EMBL" id="KAK1414866.1"/>
    </source>
</evidence>
<proteinExistence type="predicted"/>
<name>A0AAD8K5L8_TARER</name>
<dbReference type="AlphaFoldDB" id="A0AAD8K5L8"/>
<accession>A0AAD8K5L8</accession>
<dbReference type="Proteomes" id="UP001229421">
    <property type="component" value="Unassembled WGS sequence"/>
</dbReference>
<dbReference type="EMBL" id="JAUHHV010000008">
    <property type="protein sequence ID" value="KAK1414866.1"/>
    <property type="molecule type" value="Genomic_DNA"/>
</dbReference>